<name>A0A7U4QI91_DESA2</name>
<dbReference type="PANTHER" id="PTHR33909">
    <property type="entry name" value="SEC TRANSLOCON ACCESSORY COMPLEX SUBUNIT YAJC"/>
    <property type="match status" value="1"/>
</dbReference>
<keyword evidence="13" id="KW-1185">Reference proteome</keyword>
<dbReference type="KEGG" id="daw:HS1_000056"/>
<feature type="transmembrane region" description="Helical" evidence="11">
    <location>
        <begin position="20"/>
        <end position="42"/>
    </location>
</feature>
<sequence length="113" mass="12610">MWITLFNLAWAMGPPPKGEGGGNAFAAFIPLILIFVVFYFLLIRPQQKQAKKHRMLLQNLKKGDWVVTAGGLHGRILNVSDTVVTLELPPDNIKVKITKNHVAGLLKPEIEKK</sequence>
<evidence type="ECO:0000256" key="5">
    <source>
        <dbReference type="ARBA" id="ARBA00022475"/>
    </source>
</evidence>
<proteinExistence type="inferred from homology"/>
<evidence type="ECO:0000256" key="2">
    <source>
        <dbReference type="ARBA" id="ARBA00006742"/>
    </source>
</evidence>
<dbReference type="PRINTS" id="PR01853">
    <property type="entry name" value="YAJCTRNLCASE"/>
</dbReference>
<evidence type="ECO:0000256" key="8">
    <source>
        <dbReference type="ARBA" id="ARBA00022989"/>
    </source>
</evidence>
<dbReference type="GO" id="GO:0015031">
    <property type="term" value="P:protein transport"/>
    <property type="evidence" value="ECO:0007669"/>
    <property type="project" value="UniProtKB-KW"/>
</dbReference>
<dbReference type="SMART" id="SM01323">
    <property type="entry name" value="YajC"/>
    <property type="match status" value="1"/>
</dbReference>
<evidence type="ECO:0000256" key="4">
    <source>
        <dbReference type="ARBA" id="ARBA00022448"/>
    </source>
</evidence>
<accession>A0A7U4QI91</accession>
<keyword evidence="4" id="KW-0813">Transport</keyword>
<comment type="subcellular location">
    <subcellularLocation>
        <location evidence="1">Cell membrane</location>
        <topology evidence="1">Single-pass membrane protein</topology>
    </subcellularLocation>
</comment>
<keyword evidence="7" id="KW-0653">Protein transport</keyword>
<gene>
    <name evidence="12" type="ORF">HS1_000056</name>
</gene>
<dbReference type="InterPro" id="IPR003849">
    <property type="entry name" value="Preprotein_translocase_YajC"/>
</dbReference>
<dbReference type="Proteomes" id="UP000070560">
    <property type="component" value="Chromosome"/>
</dbReference>
<dbReference type="Pfam" id="PF02699">
    <property type="entry name" value="YajC"/>
    <property type="match status" value="1"/>
</dbReference>
<organism evidence="12 13">
    <name type="scientific">Desulfofervidus auxilii</name>
    <dbReference type="NCBI Taxonomy" id="1621989"/>
    <lineage>
        <taxon>Bacteria</taxon>
        <taxon>Pseudomonadati</taxon>
        <taxon>Thermodesulfobacteriota</taxon>
        <taxon>Candidatus Desulfofervidia</taxon>
        <taxon>Candidatus Desulfofervidales</taxon>
        <taxon>Candidatus Desulfofervidaceae</taxon>
        <taxon>Candidatus Desulfofervidus</taxon>
    </lineage>
</organism>
<reference evidence="12 13" key="1">
    <citation type="submission" date="2015-10" db="EMBL/GenBank/DDBJ databases">
        <title>Candidatus Desulfofervidus auxilii, a hydrogenotrophic sulfate-reducing bacterium involved in the thermophilic anaerobic oxidation of methane.</title>
        <authorList>
            <person name="Krukenberg V."/>
            <person name="Richter M."/>
            <person name="Wegener G."/>
        </authorList>
    </citation>
    <scope>NUCLEOTIDE SEQUENCE [LARGE SCALE GENOMIC DNA]</scope>
    <source>
        <strain evidence="12 13">HS1</strain>
    </source>
</reference>
<evidence type="ECO:0000256" key="6">
    <source>
        <dbReference type="ARBA" id="ARBA00022692"/>
    </source>
</evidence>
<evidence type="ECO:0000256" key="3">
    <source>
        <dbReference type="ARBA" id="ARBA00014962"/>
    </source>
</evidence>
<dbReference type="EMBL" id="CP013015">
    <property type="protein sequence ID" value="AMM39863.1"/>
    <property type="molecule type" value="Genomic_DNA"/>
</dbReference>
<keyword evidence="6 11" id="KW-0812">Transmembrane</keyword>
<dbReference type="GO" id="GO:0005886">
    <property type="term" value="C:plasma membrane"/>
    <property type="evidence" value="ECO:0007669"/>
    <property type="project" value="UniProtKB-SubCell"/>
</dbReference>
<dbReference type="NCBIfam" id="TIGR00739">
    <property type="entry name" value="yajC"/>
    <property type="match status" value="1"/>
</dbReference>
<keyword evidence="9" id="KW-0811">Translocation</keyword>
<protein>
    <recommendedName>
        <fullName evidence="3">Sec translocon accessory complex subunit YajC</fullName>
    </recommendedName>
</protein>
<evidence type="ECO:0000256" key="9">
    <source>
        <dbReference type="ARBA" id="ARBA00023010"/>
    </source>
</evidence>
<comment type="similarity">
    <text evidence="2">Belongs to the YajC family.</text>
</comment>
<evidence type="ECO:0000313" key="12">
    <source>
        <dbReference type="EMBL" id="AMM39863.1"/>
    </source>
</evidence>
<dbReference type="PANTHER" id="PTHR33909:SF1">
    <property type="entry name" value="SEC TRANSLOCON ACCESSORY COMPLEX SUBUNIT YAJC"/>
    <property type="match status" value="1"/>
</dbReference>
<keyword evidence="8 11" id="KW-1133">Transmembrane helix</keyword>
<dbReference type="RefSeq" id="WP_066060147.1">
    <property type="nucleotide sequence ID" value="NZ_CP013015.1"/>
</dbReference>
<dbReference type="AlphaFoldDB" id="A0A7U4QI91"/>
<keyword evidence="5" id="KW-1003">Cell membrane</keyword>
<keyword evidence="10 11" id="KW-0472">Membrane</keyword>
<evidence type="ECO:0000256" key="10">
    <source>
        <dbReference type="ARBA" id="ARBA00023136"/>
    </source>
</evidence>
<evidence type="ECO:0000256" key="7">
    <source>
        <dbReference type="ARBA" id="ARBA00022927"/>
    </source>
</evidence>
<evidence type="ECO:0000256" key="1">
    <source>
        <dbReference type="ARBA" id="ARBA00004162"/>
    </source>
</evidence>
<evidence type="ECO:0000313" key="13">
    <source>
        <dbReference type="Proteomes" id="UP000070560"/>
    </source>
</evidence>
<evidence type="ECO:0000256" key="11">
    <source>
        <dbReference type="SAM" id="Phobius"/>
    </source>
</evidence>